<evidence type="ECO:0000256" key="1">
    <source>
        <dbReference type="SAM" id="MobiDB-lite"/>
    </source>
</evidence>
<feature type="region of interest" description="Disordered" evidence="1">
    <location>
        <begin position="127"/>
        <end position="147"/>
    </location>
</feature>
<feature type="compositionally biased region" description="Basic and acidic residues" evidence="1">
    <location>
        <begin position="898"/>
        <end position="909"/>
    </location>
</feature>
<evidence type="ECO:0000313" key="3">
    <source>
        <dbReference type="Proteomes" id="UP000541444"/>
    </source>
</evidence>
<protein>
    <submittedName>
        <fullName evidence="2">Uncharacterized protein</fullName>
    </submittedName>
</protein>
<name>A0A7J7PBQ2_9MAGN</name>
<dbReference type="Proteomes" id="UP000541444">
    <property type="component" value="Unassembled WGS sequence"/>
</dbReference>
<accession>A0A7J7PBQ2</accession>
<feature type="compositionally biased region" description="Low complexity" evidence="1">
    <location>
        <begin position="886"/>
        <end position="896"/>
    </location>
</feature>
<dbReference type="GO" id="GO:0005802">
    <property type="term" value="C:trans-Golgi network"/>
    <property type="evidence" value="ECO:0007669"/>
    <property type="project" value="TreeGrafter"/>
</dbReference>
<proteinExistence type="predicted"/>
<dbReference type="OrthoDB" id="27962at2759"/>
<feature type="region of interest" description="Disordered" evidence="1">
    <location>
        <begin position="883"/>
        <end position="909"/>
    </location>
</feature>
<dbReference type="PANTHER" id="PTHR21512:SF5">
    <property type="entry name" value="TRAFFICKING PROTEIN PARTICLE COMPLEX SUBUNIT 9"/>
    <property type="match status" value="1"/>
</dbReference>
<dbReference type="PANTHER" id="PTHR21512">
    <property type="entry name" value="TRAFFICKING PROTEIN PARTICLE COMPLEX SUBUNIT 9"/>
    <property type="match status" value="1"/>
</dbReference>
<evidence type="ECO:0000313" key="2">
    <source>
        <dbReference type="EMBL" id="KAF6176846.1"/>
    </source>
</evidence>
<dbReference type="InterPro" id="IPR013935">
    <property type="entry name" value="Trs120_TRAPPC9"/>
</dbReference>
<dbReference type="AlphaFoldDB" id="A0A7J7PBQ2"/>
<feature type="region of interest" description="Disordered" evidence="1">
    <location>
        <begin position="572"/>
        <end position="665"/>
    </location>
</feature>
<sequence length="989" mass="110395">MSSVRAGDPLATWSAGSRLLRSYHLLITPPGKSGLAMCHVVGGDGTIILYEGEIHNVWISLANAGSVPVEQVHLSLLGKNQDYVILIAYDTLKTALPLKPAAEVTLSVTIKAWQLACIDPDSTTGKSSFRSMARAPPKGLRHNPNNPHQMGLPCPRQTSSYSITSVCFVGLIFCKSPLLSMEIPAHVSETLPKPMFLESGNTKEIATSKTMLDCLVKIDPYRGSYGVRLLDIDLSNPTDVVFEISVSVQIESPRNEDTTFVDRDAADFRYPKTRIDRDFSARELIPLRKEYESRTKCFYQELDIQNKDLLTFGFKLATINSLKDSNTDDNLPSSKGSIFAHEMTPMEVLVRNYTQEMLTLNLSITFRDVVGENCIEGNKAAVFWSGTRIVVVIIKIDKVASYQKICATVQALLLNQGPRSALDIPWVALIVNLRLSAEDCSRRRMVEYSSLGIVSKVMLDWTSRFDNPDSWSFTLSKMYNHQASRRRMIDEEIEEFEASISGRAPMDEGSDVEVLDVVTEVPLSMVLPAEEVPVSGRRRTIVMKRKQYGGIGVRRVLLGIIWKRKKKKDSLLRGVPATPKLPKKKRNEGVSKGQNEIRGEELSRNYQFVPRSRRGSKQAAPVPEVTGDASKLRPRPVATQTEKGKGRVAPESSKVQKSKVGQRKMRKAVMVELGEDDPEEASKEIKKHMFQTNVWVQTCNKAMKSVKTKLQQAKENLNYSRGKEASLVFKVRKLNQDLGMLADSYDERLELQRSRLEREWPPKLAAREREKAKQKVNFQRQYDGKSKVNVRLKNIIDDKGYDPETLQPYPVCPELDEGDELWMKEGEVNIVEDAVRSTGGTADISLIGAPISRTVDGLAVEGSNEAVGGSAEEEGVTATVASEYQSGRGSPPSISRGEGGHDTQGKPRKRLDIEGLGHNEAISDRPQYIPGSPVYRPSLPLEFARSWELEKSQDYPHVSVGSKVDMIPNLNQEIQNEIEDEVRVEKLVH</sequence>
<organism evidence="2 3">
    <name type="scientific">Kingdonia uniflora</name>
    <dbReference type="NCBI Taxonomy" id="39325"/>
    <lineage>
        <taxon>Eukaryota</taxon>
        <taxon>Viridiplantae</taxon>
        <taxon>Streptophyta</taxon>
        <taxon>Embryophyta</taxon>
        <taxon>Tracheophyta</taxon>
        <taxon>Spermatophyta</taxon>
        <taxon>Magnoliopsida</taxon>
        <taxon>Ranunculales</taxon>
        <taxon>Circaeasteraceae</taxon>
        <taxon>Kingdonia</taxon>
    </lineage>
</organism>
<keyword evidence="3" id="KW-1185">Reference proteome</keyword>
<gene>
    <name evidence="2" type="ORF">GIB67_026533</name>
</gene>
<reference evidence="2 3" key="1">
    <citation type="journal article" date="2020" name="IScience">
        <title>Genome Sequencing of the Endangered Kingdonia uniflora (Circaeasteraceae, Ranunculales) Reveals Potential Mechanisms of Evolutionary Specialization.</title>
        <authorList>
            <person name="Sun Y."/>
            <person name="Deng T."/>
            <person name="Zhang A."/>
            <person name="Moore M.J."/>
            <person name="Landis J.B."/>
            <person name="Lin N."/>
            <person name="Zhang H."/>
            <person name="Zhang X."/>
            <person name="Huang J."/>
            <person name="Zhang X."/>
            <person name="Sun H."/>
            <person name="Wang H."/>
        </authorList>
    </citation>
    <scope>NUCLEOTIDE SEQUENCE [LARGE SCALE GENOMIC DNA]</scope>
    <source>
        <strain evidence="2">TB1705</strain>
        <tissue evidence="2">Leaf</tissue>
    </source>
</reference>
<dbReference type="EMBL" id="JACGCM010000032">
    <property type="protein sequence ID" value="KAF6176846.1"/>
    <property type="molecule type" value="Genomic_DNA"/>
</dbReference>
<comment type="caution">
    <text evidence="2">The sequence shown here is derived from an EMBL/GenBank/DDBJ whole genome shotgun (WGS) entry which is preliminary data.</text>
</comment>
<feature type="compositionally biased region" description="Basic residues" evidence="1">
    <location>
        <begin position="656"/>
        <end position="665"/>
    </location>
</feature>